<keyword evidence="3" id="KW-1185">Reference proteome</keyword>
<dbReference type="EMBL" id="WIXE01014561">
    <property type="protein sequence ID" value="KAK5974195.1"/>
    <property type="molecule type" value="Genomic_DNA"/>
</dbReference>
<evidence type="ECO:0000313" key="2">
    <source>
        <dbReference type="EMBL" id="KAK5974195.1"/>
    </source>
</evidence>
<gene>
    <name evidence="2" type="ORF">GCK32_018913</name>
</gene>
<proteinExistence type="predicted"/>
<dbReference type="Proteomes" id="UP001331761">
    <property type="component" value="Unassembled WGS sequence"/>
</dbReference>
<organism evidence="2 3">
    <name type="scientific">Trichostrongylus colubriformis</name>
    <name type="common">Black scour worm</name>
    <dbReference type="NCBI Taxonomy" id="6319"/>
    <lineage>
        <taxon>Eukaryota</taxon>
        <taxon>Metazoa</taxon>
        <taxon>Ecdysozoa</taxon>
        <taxon>Nematoda</taxon>
        <taxon>Chromadorea</taxon>
        <taxon>Rhabditida</taxon>
        <taxon>Rhabditina</taxon>
        <taxon>Rhabditomorpha</taxon>
        <taxon>Strongyloidea</taxon>
        <taxon>Trichostrongylidae</taxon>
        <taxon>Trichostrongylus</taxon>
    </lineage>
</organism>
<accession>A0AAN8FBZ9</accession>
<keyword evidence="1" id="KW-0732">Signal</keyword>
<name>A0AAN8FBZ9_TRICO</name>
<comment type="caution">
    <text evidence="2">The sequence shown here is derived from an EMBL/GenBank/DDBJ whole genome shotgun (WGS) entry which is preliminary data.</text>
</comment>
<dbReference type="AlphaFoldDB" id="A0AAN8FBZ9"/>
<sequence length="65" mass="7534">MLNDLLSICILELIILGSQLRWLAQPMVTLWFTRRGEPLRLLMLVLECPVSLMTDAERSLGKQFF</sequence>
<protein>
    <submittedName>
        <fullName evidence="2">Uncharacterized protein</fullName>
    </submittedName>
</protein>
<evidence type="ECO:0000313" key="3">
    <source>
        <dbReference type="Proteomes" id="UP001331761"/>
    </source>
</evidence>
<feature type="chain" id="PRO_5042891770" evidence="1">
    <location>
        <begin position="25"/>
        <end position="65"/>
    </location>
</feature>
<reference evidence="2 3" key="1">
    <citation type="submission" date="2019-10" db="EMBL/GenBank/DDBJ databases">
        <title>Assembly and Annotation for the nematode Trichostrongylus colubriformis.</title>
        <authorList>
            <person name="Martin J."/>
        </authorList>
    </citation>
    <scope>NUCLEOTIDE SEQUENCE [LARGE SCALE GENOMIC DNA]</scope>
    <source>
        <strain evidence="2">G859</strain>
        <tissue evidence="2">Whole worm</tissue>
    </source>
</reference>
<feature type="signal peptide" evidence="1">
    <location>
        <begin position="1"/>
        <end position="24"/>
    </location>
</feature>
<evidence type="ECO:0000256" key="1">
    <source>
        <dbReference type="SAM" id="SignalP"/>
    </source>
</evidence>